<dbReference type="Proteomes" id="UP000067738">
    <property type="component" value="Chromosome"/>
</dbReference>
<dbReference type="InterPro" id="IPR010095">
    <property type="entry name" value="Cas12f1-like_TNB"/>
</dbReference>
<evidence type="ECO:0000313" key="8">
    <source>
        <dbReference type="Proteomes" id="UP000067738"/>
    </source>
</evidence>
<keyword evidence="2" id="KW-0815">Transposition</keyword>
<dbReference type="GO" id="GO:0003677">
    <property type="term" value="F:DNA binding"/>
    <property type="evidence" value="ECO:0007669"/>
    <property type="project" value="UniProtKB-KW"/>
</dbReference>
<evidence type="ECO:0000256" key="4">
    <source>
        <dbReference type="ARBA" id="ARBA00023172"/>
    </source>
</evidence>
<dbReference type="GO" id="GO:0032196">
    <property type="term" value="P:transposition"/>
    <property type="evidence" value="ECO:0007669"/>
    <property type="project" value="UniProtKB-KW"/>
</dbReference>
<dbReference type="PATRIC" id="fig|230361.4.peg.1523"/>
<gene>
    <name evidence="7" type="ORF">sm9_1477</name>
</gene>
<keyword evidence="4" id="KW-0233">DNA recombination</keyword>
<dbReference type="Pfam" id="PF07282">
    <property type="entry name" value="Cas12f1-like_TNB"/>
    <property type="match status" value="1"/>
</dbReference>
<dbReference type="InterPro" id="IPR001959">
    <property type="entry name" value="Transposase"/>
</dbReference>
<reference evidence="7 8" key="1">
    <citation type="submission" date="2015-04" db="EMBL/GenBank/DDBJ databases">
        <title>The complete genome sequence of the rumen methanogen Methanobrevibacter millerae SM9.</title>
        <authorList>
            <person name="Leahy S.C."/>
            <person name="Kelly W.J."/>
            <person name="Pacheco D.M."/>
            <person name="Li D."/>
            <person name="Altermann E."/>
            <person name="Attwood G.T."/>
        </authorList>
    </citation>
    <scope>NUCLEOTIDE SEQUENCE [LARGE SCALE GENOMIC DNA]</scope>
    <source>
        <strain evidence="7 8">SM9</strain>
    </source>
</reference>
<keyword evidence="8" id="KW-1185">Reference proteome</keyword>
<dbReference type="AlphaFoldDB" id="A0A0U3DS90"/>
<dbReference type="Pfam" id="PF01385">
    <property type="entry name" value="OrfB_IS605"/>
    <property type="match status" value="1"/>
</dbReference>
<evidence type="ECO:0000259" key="6">
    <source>
        <dbReference type="Pfam" id="PF07282"/>
    </source>
</evidence>
<evidence type="ECO:0000256" key="2">
    <source>
        <dbReference type="ARBA" id="ARBA00022578"/>
    </source>
</evidence>
<protein>
    <submittedName>
        <fullName evidence="7">Transposase</fullName>
    </submittedName>
</protein>
<feature type="domain" description="Probable transposase IS891/IS1136/IS1341" evidence="5">
    <location>
        <begin position="200"/>
        <end position="285"/>
    </location>
</feature>
<dbReference type="KEGG" id="mmil:sm9_1477"/>
<evidence type="ECO:0000256" key="3">
    <source>
        <dbReference type="ARBA" id="ARBA00023125"/>
    </source>
</evidence>
<dbReference type="EMBL" id="CP011266">
    <property type="protein sequence ID" value="ALT69257.1"/>
    <property type="molecule type" value="Genomic_DNA"/>
</dbReference>
<sequence>MDKNDNGEKITSINEIESNIGIYRFIYNMELAFINYFRQLLKQNGYEDKLWITQSSCDVILKMLRQEYAFLEKAESSSRQQSQKDLVTAFKRYFKHDLKSHYPVLKKRKNTQKFTFRIMNNNNNIRIQKDKNGYYKIKLAKLGLVKFKTSKEYKKLLLKGSNPNDESVKIKHVVVKRVNDKYYAVFNIECIHVPVKIIGPKQQLGIDIGCSKLAVFSNSKEIPNLNLEKETEKIIQYQKMMSHHKKDSNRYKKAKKLYHKWMRKLVNKRNDYYDKITTCIVENACFIAVQNENIIAWKHNKFLSRKLQLNAPRNFMDKIEYKSQWNNIGFVKVSKNFPSTQTCSKCRKINSNVGGIGNLGIRDWICPKCGTHHNRDVNAAINILNNGLEIVGTTMQ</sequence>
<evidence type="ECO:0000313" key="7">
    <source>
        <dbReference type="EMBL" id="ALT69257.1"/>
    </source>
</evidence>
<name>A0A0U3DS90_9EURY</name>
<dbReference type="NCBIfam" id="NF040570">
    <property type="entry name" value="guided_TnpB"/>
    <property type="match status" value="1"/>
</dbReference>
<proteinExistence type="inferred from homology"/>
<accession>A0A0U3DS90</accession>
<dbReference type="GO" id="GO:0006310">
    <property type="term" value="P:DNA recombination"/>
    <property type="evidence" value="ECO:0007669"/>
    <property type="project" value="UniProtKB-KW"/>
</dbReference>
<comment type="similarity">
    <text evidence="1">In the C-terminal section; belongs to the transposase 35 family.</text>
</comment>
<evidence type="ECO:0000256" key="1">
    <source>
        <dbReference type="ARBA" id="ARBA00008761"/>
    </source>
</evidence>
<feature type="domain" description="Cas12f1-like TNB" evidence="6">
    <location>
        <begin position="314"/>
        <end position="383"/>
    </location>
</feature>
<evidence type="ECO:0000259" key="5">
    <source>
        <dbReference type="Pfam" id="PF01385"/>
    </source>
</evidence>
<keyword evidence="3" id="KW-0238">DNA-binding</keyword>
<organism evidence="7 8">
    <name type="scientific">Methanobrevibacter millerae</name>
    <dbReference type="NCBI Taxonomy" id="230361"/>
    <lineage>
        <taxon>Archaea</taxon>
        <taxon>Methanobacteriati</taxon>
        <taxon>Methanobacteriota</taxon>
        <taxon>Methanomada group</taxon>
        <taxon>Methanobacteria</taxon>
        <taxon>Methanobacteriales</taxon>
        <taxon>Methanobacteriaceae</taxon>
        <taxon>Methanobrevibacter</taxon>
    </lineage>
</organism>